<keyword evidence="4" id="KW-0249">Electron transport</keyword>
<evidence type="ECO:0000256" key="5">
    <source>
        <dbReference type="ARBA" id="ARBA00023004"/>
    </source>
</evidence>
<evidence type="ECO:0000313" key="7">
    <source>
        <dbReference type="EMBL" id="SVD18710.1"/>
    </source>
</evidence>
<dbReference type="AlphaFoldDB" id="A0A382T982"/>
<dbReference type="Pfam" id="PF00034">
    <property type="entry name" value="Cytochrom_C"/>
    <property type="match status" value="2"/>
</dbReference>
<evidence type="ECO:0000256" key="1">
    <source>
        <dbReference type="ARBA" id="ARBA00022448"/>
    </source>
</evidence>
<organism evidence="7">
    <name type="scientific">marine metagenome</name>
    <dbReference type="NCBI Taxonomy" id="408172"/>
    <lineage>
        <taxon>unclassified sequences</taxon>
        <taxon>metagenomes</taxon>
        <taxon>ecological metagenomes</taxon>
    </lineage>
</organism>
<dbReference type="InterPro" id="IPR009056">
    <property type="entry name" value="Cyt_c-like_dom"/>
</dbReference>
<dbReference type="InterPro" id="IPR050597">
    <property type="entry name" value="Cytochrome_c_Oxidase_Subunit"/>
</dbReference>
<dbReference type="Gene3D" id="1.10.760.10">
    <property type="entry name" value="Cytochrome c-like domain"/>
    <property type="match status" value="2"/>
</dbReference>
<feature type="domain" description="Cytochrome c" evidence="6">
    <location>
        <begin position="38"/>
        <end position="128"/>
    </location>
</feature>
<protein>
    <recommendedName>
        <fullName evidence="6">Cytochrome c domain-containing protein</fullName>
    </recommendedName>
</protein>
<dbReference type="GO" id="GO:0020037">
    <property type="term" value="F:heme binding"/>
    <property type="evidence" value="ECO:0007669"/>
    <property type="project" value="InterPro"/>
</dbReference>
<dbReference type="GO" id="GO:0046872">
    <property type="term" value="F:metal ion binding"/>
    <property type="evidence" value="ECO:0007669"/>
    <property type="project" value="UniProtKB-KW"/>
</dbReference>
<evidence type="ECO:0000259" key="6">
    <source>
        <dbReference type="PROSITE" id="PS51007"/>
    </source>
</evidence>
<dbReference type="PROSITE" id="PS51007">
    <property type="entry name" value="CYTC"/>
    <property type="match status" value="2"/>
</dbReference>
<reference evidence="7" key="1">
    <citation type="submission" date="2018-05" db="EMBL/GenBank/DDBJ databases">
        <authorList>
            <person name="Lanie J.A."/>
            <person name="Ng W.-L."/>
            <person name="Kazmierczak K.M."/>
            <person name="Andrzejewski T.M."/>
            <person name="Davidsen T.M."/>
            <person name="Wayne K.J."/>
            <person name="Tettelin H."/>
            <person name="Glass J.I."/>
            <person name="Rusch D."/>
            <person name="Podicherti R."/>
            <person name="Tsui H.-C.T."/>
            <person name="Winkler M.E."/>
        </authorList>
    </citation>
    <scope>NUCLEOTIDE SEQUENCE</scope>
</reference>
<keyword evidence="2" id="KW-0349">Heme</keyword>
<dbReference type="InterPro" id="IPR036909">
    <property type="entry name" value="Cyt_c-like_dom_sf"/>
</dbReference>
<accession>A0A382T982</accession>
<dbReference type="PANTHER" id="PTHR33751">
    <property type="entry name" value="CBB3-TYPE CYTOCHROME C OXIDASE SUBUNIT FIXP"/>
    <property type="match status" value="1"/>
</dbReference>
<feature type="domain" description="Cytochrome c" evidence="6">
    <location>
        <begin position="138"/>
        <end position="188"/>
    </location>
</feature>
<feature type="non-terminal residue" evidence="7">
    <location>
        <position position="188"/>
    </location>
</feature>
<name>A0A382T982_9ZZZZ</name>
<dbReference type="EMBL" id="UINC01134891">
    <property type="protein sequence ID" value="SVD18710.1"/>
    <property type="molecule type" value="Genomic_DNA"/>
</dbReference>
<keyword evidence="5" id="KW-0408">Iron</keyword>
<gene>
    <name evidence="7" type="ORF">METZ01_LOCUS371564</name>
</gene>
<evidence type="ECO:0000256" key="3">
    <source>
        <dbReference type="ARBA" id="ARBA00022723"/>
    </source>
</evidence>
<sequence>MVQRCIYFRYFAGLALGLCLVAWAGCVQGPSEAKSPLVASGFGQALDQVDTVTIDACMVCHSTREMQRGPVLDGLPEWYLADQLRKFKSGQRGKNAANRAEALMGVAMAKVETEAQLAALAHYFAGRKPKPSIRVIRGDAVAGKTLYVIRCVSCHGARGEGKPEIQSPPVNVQEDWFLLDQLRKYANG</sequence>
<keyword evidence="3" id="KW-0479">Metal-binding</keyword>
<dbReference type="PROSITE" id="PS51257">
    <property type="entry name" value="PROKAR_LIPOPROTEIN"/>
    <property type="match status" value="1"/>
</dbReference>
<proteinExistence type="predicted"/>
<evidence type="ECO:0000256" key="2">
    <source>
        <dbReference type="ARBA" id="ARBA00022617"/>
    </source>
</evidence>
<dbReference type="PANTHER" id="PTHR33751:SF9">
    <property type="entry name" value="CYTOCHROME C4"/>
    <property type="match status" value="1"/>
</dbReference>
<evidence type="ECO:0000256" key="4">
    <source>
        <dbReference type="ARBA" id="ARBA00022982"/>
    </source>
</evidence>
<keyword evidence="1" id="KW-0813">Transport</keyword>
<dbReference type="GO" id="GO:0009055">
    <property type="term" value="F:electron transfer activity"/>
    <property type="evidence" value="ECO:0007669"/>
    <property type="project" value="InterPro"/>
</dbReference>
<dbReference type="SUPFAM" id="SSF46626">
    <property type="entry name" value="Cytochrome c"/>
    <property type="match status" value="1"/>
</dbReference>